<evidence type="ECO:0000313" key="6">
    <source>
        <dbReference type="Ensembl" id="ENSPKIP00000016675.1"/>
    </source>
</evidence>
<evidence type="ECO:0000256" key="2">
    <source>
        <dbReference type="ARBA" id="ARBA00022729"/>
    </source>
</evidence>
<keyword evidence="2" id="KW-0732">Signal</keyword>
<dbReference type="PANTHER" id="PTHR11329:SF0">
    <property type="entry name" value="LEUKOCYTE CELL-DERIVED CHEMOTAXIN-2"/>
    <property type="match status" value="1"/>
</dbReference>
<dbReference type="Gene3D" id="2.70.70.10">
    <property type="entry name" value="Glucose Permease (Domain IIA)"/>
    <property type="match status" value="1"/>
</dbReference>
<evidence type="ECO:0000256" key="3">
    <source>
        <dbReference type="ARBA" id="ARBA00022833"/>
    </source>
</evidence>
<dbReference type="InterPro" id="IPR011055">
    <property type="entry name" value="Dup_hybrid_motif"/>
</dbReference>
<evidence type="ECO:0000256" key="1">
    <source>
        <dbReference type="ARBA" id="ARBA00022723"/>
    </source>
</evidence>
<proteinExistence type="inferred from homology"/>
<dbReference type="AlphaFoldDB" id="A0A3B3RFL1"/>
<dbReference type="GO" id="GO:0046872">
    <property type="term" value="F:metal ion binding"/>
    <property type="evidence" value="ECO:0007669"/>
    <property type="project" value="UniProtKB-KW"/>
</dbReference>
<dbReference type="InterPro" id="IPR008663">
    <property type="entry name" value="LECT2"/>
</dbReference>
<accession>A0A3B3RFL1</accession>
<reference evidence="6" key="1">
    <citation type="submission" date="2025-08" db="UniProtKB">
        <authorList>
            <consortium name="Ensembl"/>
        </authorList>
    </citation>
    <scope>IDENTIFICATION</scope>
</reference>
<comment type="similarity">
    <text evidence="5">Belongs to the LECT2/MIM-1 family.</text>
</comment>
<sequence length="154" mass="16775">MGRVIGSSMLTCAPPHPGPGAWRPLCASHHQNRIRGCDRFGCGAFNSERAGSTHKAVDVVCDDYAAINAPFSGTLGGPVSRRQGDAVHYDGVKLYNSGRKSCVKIFNIRPYRYVGHISKGEAMGYLLPLQERFSGITSHLELQMCDHSNPTPFI</sequence>
<evidence type="ECO:0000256" key="4">
    <source>
        <dbReference type="ARBA" id="ARBA00023157"/>
    </source>
</evidence>
<dbReference type="GeneTree" id="ENSGT00390000015484"/>
<reference evidence="6" key="2">
    <citation type="submission" date="2025-09" db="UniProtKB">
        <authorList>
            <consortium name="Ensembl"/>
        </authorList>
    </citation>
    <scope>IDENTIFICATION</scope>
</reference>
<dbReference type="Ensembl" id="ENSPKIT00000041171.1">
    <property type="protein sequence ID" value="ENSPKIP00000016675.1"/>
    <property type="gene ID" value="ENSPKIG00000002894.1"/>
</dbReference>
<keyword evidence="1" id="KW-0479">Metal-binding</keyword>
<evidence type="ECO:0000256" key="5">
    <source>
        <dbReference type="ARBA" id="ARBA00024361"/>
    </source>
</evidence>
<protein>
    <submittedName>
        <fullName evidence="6">Si:ch1073-204b8.1</fullName>
    </submittedName>
</protein>
<name>A0A3B3RFL1_9TELE</name>
<keyword evidence="4" id="KW-1015">Disulfide bond</keyword>
<keyword evidence="7" id="KW-1185">Reference proteome</keyword>
<dbReference type="PANTHER" id="PTHR11329">
    <property type="entry name" value="LEUKOCYTE CELL-DERIVED CHEMOTAXIN 2"/>
    <property type="match status" value="1"/>
</dbReference>
<evidence type="ECO:0000313" key="7">
    <source>
        <dbReference type="Proteomes" id="UP000261540"/>
    </source>
</evidence>
<keyword evidence="3" id="KW-0862">Zinc</keyword>
<organism evidence="6 7">
    <name type="scientific">Paramormyrops kingsleyae</name>
    <dbReference type="NCBI Taxonomy" id="1676925"/>
    <lineage>
        <taxon>Eukaryota</taxon>
        <taxon>Metazoa</taxon>
        <taxon>Chordata</taxon>
        <taxon>Craniata</taxon>
        <taxon>Vertebrata</taxon>
        <taxon>Euteleostomi</taxon>
        <taxon>Actinopterygii</taxon>
        <taxon>Neopterygii</taxon>
        <taxon>Teleostei</taxon>
        <taxon>Osteoglossocephala</taxon>
        <taxon>Osteoglossomorpha</taxon>
        <taxon>Osteoglossiformes</taxon>
        <taxon>Mormyridae</taxon>
        <taxon>Paramormyrops</taxon>
    </lineage>
</organism>
<dbReference type="Proteomes" id="UP000261540">
    <property type="component" value="Unplaced"/>
</dbReference>